<keyword evidence="5 6" id="KW-0472">Membrane</keyword>
<reference evidence="7 8" key="1">
    <citation type="submission" date="2016-01" db="EMBL/GenBank/DDBJ databases">
        <authorList>
            <person name="Mitreva M."/>
            <person name="Pepin K.H."/>
            <person name="Mihindukulasuriya K.A."/>
            <person name="Fulton R."/>
            <person name="Fronick C."/>
            <person name="O'Laughlin M."/>
            <person name="Miner T."/>
            <person name="Herter B."/>
            <person name="Rosa B.A."/>
            <person name="Cordes M."/>
            <person name="Tomlinson C."/>
            <person name="Wollam A."/>
            <person name="Palsikar V.B."/>
            <person name="Mardis E.R."/>
            <person name="Wilson R.K."/>
        </authorList>
    </citation>
    <scope>NUCLEOTIDE SEQUENCE [LARGE SCALE GENOMIC DNA]</scope>
    <source>
        <strain evidence="7 8">KA00071</strain>
    </source>
</reference>
<dbReference type="PIRSF" id="PIRSF006060">
    <property type="entry name" value="AA_transporter"/>
    <property type="match status" value="1"/>
</dbReference>
<accession>A0ABR5TNQ1</accession>
<dbReference type="PANTHER" id="PTHR43243">
    <property type="entry name" value="INNER MEMBRANE TRANSPORTER YGJI-RELATED"/>
    <property type="match status" value="1"/>
</dbReference>
<name>A0ABR5TNQ1_9BACL</name>
<dbReference type="InterPro" id="IPR002293">
    <property type="entry name" value="AA/rel_permease1"/>
</dbReference>
<evidence type="ECO:0000256" key="5">
    <source>
        <dbReference type="ARBA" id="ARBA00023136"/>
    </source>
</evidence>
<keyword evidence="8" id="KW-1185">Reference proteome</keyword>
<feature type="transmembrane region" description="Helical" evidence="6">
    <location>
        <begin position="298"/>
        <end position="320"/>
    </location>
</feature>
<evidence type="ECO:0000256" key="6">
    <source>
        <dbReference type="SAM" id="Phobius"/>
    </source>
</evidence>
<feature type="transmembrane region" description="Helical" evidence="6">
    <location>
        <begin position="30"/>
        <end position="50"/>
    </location>
</feature>
<feature type="transmembrane region" description="Helical" evidence="6">
    <location>
        <begin position="373"/>
        <end position="390"/>
    </location>
</feature>
<dbReference type="RefSeq" id="WP_066128773.1">
    <property type="nucleotide sequence ID" value="NZ_KQ959858.1"/>
</dbReference>
<feature type="transmembrane region" description="Helical" evidence="6">
    <location>
        <begin position="181"/>
        <end position="201"/>
    </location>
</feature>
<feature type="transmembrane region" description="Helical" evidence="6">
    <location>
        <begin position="151"/>
        <end position="169"/>
    </location>
</feature>
<dbReference type="PANTHER" id="PTHR43243:SF4">
    <property type="entry name" value="CATIONIC AMINO ACID TRANSPORTER 4"/>
    <property type="match status" value="1"/>
</dbReference>
<feature type="transmembrane region" description="Helical" evidence="6">
    <location>
        <begin position="346"/>
        <end position="367"/>
    </location>
</feature>
<feature type="transmembrane region" description="Helical" evidence="6">
    <location>
        <begin position="57"/>
        <end position="79"/>
    </location>
</feature>
<evidence type="ECO:0000256" key="3">
    <source>
        <dbReference type="ARBA" id="ARBA00022692"/>
    </source>
</evidence>
<proteinExistence type="predicted"/>
<evidence type="ECO:0000256" key="4">
    <source>
        <dbReference type="ARBA" id="ARBA00022989"/>
    </source>
</evidence>
<dbReference type="EMBL" id="LSDB01000005">
    <property type="protein sequence ID" value="KXB58804.1"/>
    <property type="molecule type" value="Genomic_DNA"/>
</dbReference>
<organism evidence="7 8">
    <name type="scientific">Gemelliphila asaccharolytica</name>
    <dbReference type="NCBI Taxonomy" id="502393"/>
    <lineage>
        <taxon>Bacteria</taxon>
        <taxon>Bacillati</taxon>
        <taxon>Bacillota</taxon>
        <taxon>Bacilli</taxon>
        <taxon>Bacillales</taxon>
        <taxon>Gemellaceae</taxon>
        <taxon>Gemelliphila</taxon>
    </lineage>
</organism>
<comment type="subcellular location">
    <subcellularLocation>
        <location evidence="1">Membrane</location>
        <topology evidence="1">Multi-pass membrane protein</topology>
    </subcellularLocation>
</comment>
<protein>
    <submittedName>
        <fullName evidence="7">Amino acid permease</fullName>
    </submittedName>
</protein>
<comment type="caution">
    <text evidence="7">The sequence shown here is derived from an EMBL/GenBank/DDBJ whole genome shotgun (WGS) entry which is preliminary data.</text>
</comment>
<keyword evidence="3 6" id="KW-0812">Transmembrane</keyword>
<dbReference type="Proteomes" id="UP000070467">
    <property type="component" value="Unassembled WGS sequence"/>
</dbReference>
<evidence type="ECO:0000256" key="1">
    <source>
        <dbReference type="ARBA" id="ARBA00004141"/>
    </source>
</evidence>
<dbReference type="Gene3D" id="1.20.1740.10">
    <property type="entry name" value="Amino acid/polyamine transporter I"/>
    <property type="match status" value="1"/>
</dbReference>
<keyword evidence="4 6" id="KW-1133">Transmembrane helix</keyword>
<keyword evidence="2" id="KW-0813">Transport</keyword>
<gene>
    <name evidence="7" type="ORF">HMPREF1871_00196</name>
</gene>
<dbReference type="Pfam" id="PF13520">
    <property type="entry name" value="AA_permease_2"/>
    <property type="match status" value="1"/>
</dbReference>
<feature type="transmembrane region" description="Helical" evidence="6">
    <location>
        <begin position="213"/>
        <end position="232"/>
    </location>
</feature>
<evidence type="ECO:0000256" key="2">
    <source>
        <dbReference type="ARBA" id="ARBA00022448"/>
    </source>
</evidence>
<feature type="transmembrane region" description="Helical" evidence="6">
    <location>
        <begin position="430"/>
        <end position="448"/>
    </location>
</feature>
<evidence type="ECO:0000313" key="8">
    <source>
        <dbReference type="Proteomes" id="UP000070467"/>
    </source>
</evidence>
<evidence type="ECO:0000313" key="7">
    <source>
        <dbReference type="EMBL" id="KXB58804.1"/>
    </source>
</evidence>
<feature type="transmembrane region" description="Helical" evidence="6">
    <location>
        <begin position="402"/>
        <end position="424"/>
    </location>
</feature>
<sequence length="456" mass="48641">MNILRKKDLESILQENKKKTLKPTLKTFDLVLFGLSAIVGSGVMVLSGIASAAAGPAVIFSFLLAGLACALVAMCYAEMASAIPSSGSTYTYLYVSVGEIIAYVIGWTLLGGYILTAAAVANGWSAYFVSLLSGFGLNIPKEFVTIPSEGGFGNVPAIIMTLCLMLLLLRGTSESKFVTNLLATIKIGIVILFIVVGAFYVNTSNWTSNFAPTGFGGVMAASTIVFFAFLGVDAISTSAEETINPQKTLPRGILLTLVICTTLFILVSLVLTGTVHYSELGTGNALFYSLHQIGQTKVAGIVSLGASIGLIAGVLSFMYASVRISFTIARDGLLPKKLTYVNKNQVPNIMTVIVGILTAVLTGFLPLAQLSEIANVATICAFMLVAYSTIKFRKSHPDAQRSFRVPAMPFIPIVAILLFAALLYSVTLTTWLITIIWIVVGLLIYFLYSAKHSKIK</sequence>
<feature type="transmembrane region" description="Helical" evidence="6">
    <location>
        <begin position="253"/>
        <end position="278"/>
    </location>
</feature>